<dbReference type="InterPro" id="IPR013216">
    <property type="entry name" value="Methyltransf_11"/>
</dbReference>
<sequence>MKRYSAEIHAYLSAEQQGFTAENEQAWNQNNYLALVNRYGEPVEIAAKIKQNPKWRLHPFYKYIGEAKDKKITHLMGSNGVKAVALAILGASVKVVDFSRENAAFAMELASGAGVTIDYIVSDVLSLPEEHASGNQDLVLMELGVLHYLIDLQPLFAKIKEMLKPGGQFILHEFHPISTKLITSNGKKHKVAGNYFAPEIENNEVAFSKHMPDEEKGGLSKVVQRKWTIGELITAIGQSGLVIKVLEEEPNHKIHDIGIPKTYTLVAERV</sequence>
<keyword evidence="3" id="KW-1185">Reference proteome</keyword>
<keyword evidence="2" id="KW-0489">Methyltransferase</keyword>
<dbReference type="SUPFAM" id="SSF53335">
    <property type="entry name" value="S-adenosyl-L-methionine-dependent methyltransferases"/>
    <property type="match status" value="1"/>
</dbReference>
<organism evidence="2 3">
    <name type="scientific">Peribacillus simplex</name>
    <dbReference type="NCBI Taxonomy" id="1478"/>
    <lineage>
        <taxon>Bacteria</taxon>
        <taxon>Bacillati</taxon>
        <taxon>Bacillota</taxon>
        <taxon>Bacilli</taxon>
        <taxon>Bacillales</taxon>
        <taxon>Bacillaceae</taxon>
        <taxon>Peribacillus</taxon>
    </lineage>
</organism>
<accession>A0A125QSE4</accession>
<reference evidence="2 3" key="1">
    <citation type="submission" date="2015-11" db="EMBL/GenBank/DDBJ databases">
        <title>Genome Sequence of Bacillus simplex strain VanAntwerpen2.</title>
        <authorList>
            <person name="Couger M.B."/>
        </authorList>
    </citation>
    <scope>NUCLEOTIDE SEQUENCE [LARGE SCALE GENOMIC DNA]</scope>
    <source>
        <strain evidence="2 3">VanAntwerpen02</strain>
    </source>
</reference>
<dbReference type="Pfam" id="PF08241">
    <property type="entry name" value="Methyltransf_11"/>
    <property type="match status" value="1"/>
</dbReference>
<gene>
    <name evidence="2" type="ORF">AS888_15430</name>
</gene>
<dbReference type="AlphaFoldDB" id="A0A125QSE4"/>
<dbReference type="GO" id="GO:0008757">
    <property type="term" value="F:S-adenosylmethionine-dependent methyltransferase activity"/>
    <property type="evidence" value="ECO:0007669"/>
    <property type="project" value="InterPro"/>
</dbReference>
<name>A0A125QSE4_9BACI</name>
<feature type="domain" description="Methyltransferase type 11" evidence="1">
    <location>
        <begin position="79"/>
        <end position="171"/>
    </location>
</feature>
<evidence type="ECO:0000259" key="1">
    <source>
        <dbReference type="Pfam" id="PF08241"/>
    </source>
</evidence>
<evidence type="ECO:0000313" key="2">
    <source>
        <dbReference type="EMBL" id="KWW21467.1"/>
    </source>
</evidence>
<dbReference type="Gene3D" id="3.40.50.150">
    <property type="entry name" value="Vaccinia Virus protein VP39"/>
    <property type="match status" value="1"/>
</dbReference>
<dbReference type="CDD" id="cd02440">
    <property type="entry name" value="AdoMet_MTases"/>
    <property type="match status" value="1"/>
</dbReference>
<dbReference type="Proteomes" id="UP000064189">
    <property type="component" value="Unassembled WGS sequence"/>
</dbReference>
<keyword evidence="2" id="KW-0808">Transferase</keyword>
<dbReference type="EMBL" id="LNNH01000012">
    <property type="protein sequence ID" value="KWW21467.1"/>
    <property type="molecule type" value="Genomic_DNA"/>
</dbReference>
<dbReference type="InterPro" id="IPR029063">
    <property type="entry name" value="SAM-dependent_MTases_sf"/>
</dbReference>
<evidence type="ECO:0000313" key="3">
    <source>
        <dbReference type="Proteomes" id="UP000064189"/>
    </source>
</evidence>
<protein>
    <submittedName>
        <fullName evidence="2">SAM-dependent methyltransferase</fullName>
    </submittedName>
</protein>
<dbReference type="GO" id="GO:0032259">
    <property type="term" value="P:methylation"/>
    <property type="evidence" value="ECO:0007669"/>
    <property type="project" value="UniProtKB-KW"/>
</dbReference>
<proteinExistence type="predicted"/>
<comment type="caution">
    <text evidence="2">The sequence shown here is derived from an EMBL/GenBank/DDBJ whole genome shotgun (WGS) entry which is preliminary data.</text>
</comment>